<dbReference type="InterPro" id="IPR036047">
    <property type="entry name" value="F-box-like_dom_sf"/>
</dbReference>
<evidence type="ECO:0000259" key="2">
    <source>
        <dbReference type="PROSITE" id="PS50181"/>
    </source>
</evidence>
<name>A0ABR0KG93_9EURO</name>
<gene>
    <name evidence="3" type="ORF">LTR24_003078</name>
</gene>
<feature type="compositionally biased region" description="Basic and acidic residues" evidence="1">
    <location>
        <begin position="1"/>
        <end position="15"/>
    </location>
</feature>
<evidence type="ECO:0000256" key="1">
    <source>
        <dbReference type="SAM" id="MobiDB-lite"/>
    </source>
</evidence>
<accession>A0ABR0KG93</accession>
<dbReference type="Proteomes" id="UP001345013">
    <property type="component" value="Unassembled WGS sequence"/>
</dbReference>
<comment type="caution">
    <text evidence="3">The sequence shown here is derived from an EMBL/GenBank/DDBJ whole genome shotgun (WGS) entry which is preliminary data.</text>
</comment>
<organism evidence="3 4">
    <name type="scientific">Lithohypha guttulata</name>
    <dbReference type="NCBI Taxonomy" id="1690604"/>
    <lineage>
        <taxon>Eukaryota</taxon>
        <taxon>Fungi</taxon>
        <taxon>Dikarya</taxon>
        <taxon>Ascomycota</taxon>
        <taxon>Pezizomycotina</taxon>
        <taxon>Eurotiomycetes</taxon>
        <taxon>Chaetothyriomycetidae</taxon>
        <taxon>Chaetothyriales</taxon>
        <taxon>Trichomeriaceae</taxon>
        <taxon>Lithohypha</taxon>
    </lineage>
</organism>
<evidence type="ECO:0000313" key="3">
    <source>
        <dbReference type="EMBL" id="KAK5095366.1"/>
    </source>
</evidence>
<proteinExistence type="predicted"/>
<dbReference type="EMBL" id="JAVRRG010000028">
    <property type="protein sequence ID" value="KAK5095366.1"/>
    <property type="molecule type" value="Genomic_DNA"/>
</dbReference>
<sequence length="526" mass="58434">MTIKRKSEAELERRPAGRPTKRQRQGGRIQLFDLSDELLLRTLSYLQIESLTACQLVCRKLGGLANDGEIWREKYYNQFVRHRAKRLPAIQAMTIEEQENGVLHYSSRRARWLDHSHLAQAGADTNWKRAYKVKYNWTRGRARTSEVPISCAATPAVLAQVDRGRLYTADQEHGLRIWKNGSVLHSCSLTEGLHPSALAVDREEGRTQIAVGYTNGSLSVISFDGLGLTELTTTKGSPGSSIDSLGIAWPYLMTMSRSMSISLFQCSMDEEGAKASLKCLANLHSDAELAPACLSLRKTSTTLVAGIAYAFNRFNTGWCLGLQEIRMDLEGSIMDNRTTTSISGPTRSSFAMSKEPKFVTRSASTSPFGLHPQLMRAPNSLSYCGCYVLAGLPDNTLMVYIVTSTDDKLEINVGRRLWGHTSAVSAAEVTSTGKALSISANSDEMRYWELEELLSSYSQKRTSTPIQPLNMLNKAINRRGDGLGLALQRLKHEAQLTRRCVSFDDEQAVVVGERDQRQIISCFDFA</sequence>
<evidence type="ECO:0000313" key="4">
    <source>
        <dbReference type="Proteomes" id="UP001345013"/>
    </source>
</evidence>
<dbReference type="InterPro" id="IPR015943">
    <property type="entry name" value="WD40/YVTN_repeat-like_dom_sf"/>
</dbReference>
<dbReference type="InterPro" id="IPR036322">
    <property type="entry name" value="WD40_repeat_dom_sf"/>
</dbReference>
<feature type="region of interest" description="Disordered" evidence="1">
    <location>
        <begin position="1"/>
        <end position="25"/>
    </location>
</feature>
<dbReference type="Gene3D" id="1.20.1280.50">
    <property type="match status" value="1"/>
</dbReference>
<dbReference type="PROSITE" id="PS50181">
    <property type="entry name" value="FBOX"/>
    <property type="match status" value="1"/>
</dbReference>
<feature type="domain" description="F-box" evidence="2">
    <location>
        <begin position="28"/>
        <end position="74"/>
    </location>
</feature>
<keyword evidence="4" id="KW-1185">Reference proteome</keyword>
<dbReference type="Pfam" id="PF12937">
    <property type="entry name" value="F-box-like"/>
    <property type="match status" value="1"/>
</dbReference>
<reference evidence="3 4" key="1">
    <citation type="submission" date="2023-08" db="EMBL/GenBank/DDBJ databases">
        <title>Black Yeasts Isolated from many extreme environments.</title>
        <authorList>
            <person name="Coleine C."/>
            <person name="Stajich J.E."/>
            <person name="Selbmann L."/>
        </authorList>
    </citation>
    <scope>NUCLEOTIDE SEQUENCE [LARGE SCALE GENOMIC DNA]</scope>
    <source>
        <strain evidence="3 4">CCFEE 5885</strain>
    </source>
</reference>
<dbReference type="SUPFAM" id="SSF50978">
    <property type="entry name" value="WD40 repeat-like"/>
    <property type="match status" value="1"/>
</dbReference>
<protein>
    <recommendedName>
        <fullName evidence="2">F-box domain-containing protein</fullName>
    </recommendedName>
</protein>
<dbReference type="SUPFAM" id="SSF81383">
    <property type="entry name" value="F-box domain"/>
    <property type="match status" value="1"/>
</dbReference>
<dbReference type="Pfam" id="PF25499">
    <property type="entry name" value="Beta-prop_pof12"/>
    <property type="match status" value="1"/>
</dbReference>
<dbReference type="Gene3D" id="2.130.10.10">
    <property type="entry name" value="YVTN repeat-like/Quinoprotein amine dehydrogenase"/>
    <property type="match status" value="1"/>
</dbReference>
<dbReference type="InterPro" id="IPR001810">
    <property type="entry name" value="F-box_dom"/>
</dbReference>